<dbReference type="GO" id="GO:0022857">
    <property type="term" value="F:transmembrane transporter activity"/>
    <property type="evidence" value="ECO:0007669"/>
    <property type="project" value="InterPro"/>
</dbReference>
<evidence type="ECO:0000313" key="11">
    <source>
        <dbReference type="Proteomes" id="UP000261212"/>
    </source>
</evidence>
<proteinExistence type="inferred from homology"/>
<comment type="similarity">
    <text evidence="6">In the C-terminal section; belongs to the OsmX family.</text>
</comment>
<dbReference type="PANTHER" id="PTHR30177:SF4">
    <property type="entry name" value="OSMOPROTECTANT IMPORT PERMEASE PROTEIN OSMW"/>
    <property type="match status" value="1"/>
</dbReference>
<dbReference type="EMBL" id="QUSM01000002">
    <property type="protein sequence ID" value="RGD75482.1"/>
    <property type="molecule type" value="Genomic_DNA"/>
</dbReference>
<dbReference type="Pfam" id="PF00528">
    <property type="entry name" value="BPD_transp_1"/>
    <property type="match status" value="1"/>
</dbReference>
<organism evidence="10 11">
    <name type="scientific">Anaerofustis stercorihominis</name>
    <dbReference type="NCBI Taxonomy" id="214853"/>
    <lineage>
        <taxon>Bacteria</taxon>
        <taxon>Bacillati</taxon>
        <taxon>Bacillota</taxon>
        <taxon>Clostridia</taxon>
        <taxon>Eubacteriales</taxon>
        <taxon>Eubacteriaceae</taxon>
        <taxon>Anaerofustis</taxon>
    </lineage>
</organism>
<feature type="domain" description="ABC transmembrane type-1" evidence="9">
    <location>
        <begin position="19"/>
        <end position="198"/>
    </location>
</feature>
<dbReference type="Gene3D" id="1.10.3720.10">
    <property type="entry name" value="MetI-like"/>
    <property type="match status" value="1"/>
</dbReference>
<feature type="transmembrane region" description="Helical" evidence="8">
    <location>
        <begin position="79"/>
        <end position="97"/>
    </location>
</feature>
<feature type="transmembrane region" description="Helical" evidence="8">
    <location>
        <begin position="217"/>
        <end position="237"/>
    </location>
</feature>
<evidence type="ECO:0000259" key="9">
    <source>
        <dbReference type="PROSITE" id="PS50928"/>
    </source>
</evidence>
<dbReference type="Gene3D" id="3.40.190.120">
    <property type="entry name" value="Osmoprotection protein (prox), domain 2"/>
    <property type="match status" value="1"/>
</dbReference>
<dbReference type="SUPFAM" id="SSF161098">
    <property type="entry name" value="MetI-like"/>
    <property type="match status" value="1"/>
</dbReference>
<accession>A0A3E3E1P9</accession>
<dbReference type="Gene3D" id="3.40.190.10">
    <property type="entry name" value="Periplasmic binding protein-like II"/>
    <property type="match status" value="1"/>
</dbReference>
<dbReference type="PANTHER" id="PTHR30177">
    <property type="entry name" value="GLYCINE BETAINE/L-PROLINE TRANSPORT SYSTEM PERMEASE PROTEIN PROW"/>
    <property type="match status" value="1"/>
</dbReference>
<dbReference type="AlphaFoldDB" id="A0A3E3E1P9"/>
<feature type="transmembrane region" description="Helical" evidence="8">
    <location>
        <begin position="178"/>
        <end position="201"/>
    </location>
</feature>
<evidence type="ECO:0000256" key="4">
    <source>
        <dbReference type="ARBA" id="ARBA00022989"/>
    </source>
</evidence>
<dbReference type="Proteomes" id="UP000261212">
    <property type="component" value="Unassembled WGS sequence"/>
</dbReference>
<evidence type="ECO:0000256" key="3">
    <source>
        <dbReference type="ARBA" id="ARBA00022692"/>
    </source>
</evidence>
<dbReference type="GO" id="GO:0043190">
    <property type="term" value="C:ATP-binding cassette (ABC) transporter complex"/>
    <property type="evidence" value="ECO:0007669"/>
    <property type="project" value="InterPro"/>
</dbReference>
<keyword evidence="5 8" id="KW-0472">Membrane</keyword>
<comment type="caution">
    <text evidence="10">The sequence shown here is derived from an EMBL/GenBank/DDBJ whole genome shotgun (WGS) entry which is preliminary data.</text>
</comment>
<dbReference type="SUPFAM" id="SSF53850">
    <property type="entry name" value="Periplasmic binding protein-like II"/>
    <property type="match status" value="1"/>
</dbReference>
<comment type="similarity">
    <text evidence="8">Belongs to the binding-protein-dependent transport system permease family.</text>
</comment>
<comment type="subcellular location">
    <subcellularLocation>
        <location evidence="8">Cell membrane</location>
        <topology evidence="8">Multi-pass membrane protein</topology>
    </subcellularLocation>
    <subcellularLocation>
        <location evidence="1">Membrane</location>
        <topology evidence="1">Multi-pass membrane protein</topology>
    </subcellularLocation>
</comment>
<evidence type="ECO:0000256" key="8">
    <source>
        <dbReference type="RuleBase" id="RU363032"/>
    </source>
</evidence>
<feature type="transmembrane region" description="Helical" evidence="8">
    <location>
        <begin position="150"/>
        <end position="172"/>
    </location>
</feature>
<dbReference type="GO" id="GO:0031460">
    <property type="term" value="P:glycine betaine transport"/>
    <property type="evidence" value="ECO:0007669"/>
    <property type="project" value="TreeGrafter"/>
</dbReference>
<dbReference type="InterPro" id="IPR007210">
    <property type="entry name" value="ABC_Gly_betaine_transp_sub-bd"/>
</dbReference>
<feature type="transmembrane region" description="Helical" evidence="8">
    <location>
        <begin position="53"/>
        <end position="73"/>
    </location>
</feature>
<evidence type="ECO:0000256" key="5">
    <source>
        <dbReference type="ARBA" id="ARBA00023136"/>
    </source>
</evidence>
<name>A0A3E3E1P9_9FIRM</name>
<sequence>MSEIINLFVERKSFFLSLLLEHLKISMTAIVVAGIIGLILGVLISEYQKSSKFVLSLVNFIYTIPSISLLGFLIPLSGIGNTTAIIALSIYALLPMVRNTYTGIVNIDDKLLEAAKGMGSTDFQILYKIKLPLAMPVIISGLRNMATMTIALAGIASFIGAGGLGVSIYRGITTNNTAMTIIGSFLIALLAVVIDFILGIIEKNITKRRNKGKSKKLFIVITVLIVICFGVSMFNTFNKKTINIASKPMTEQYIISEMLKEVIESETDLKVNLTQGVGGGTSNIQPGMENREFDMYPEYTSTGWNMVLKHDGFYDEKMFNKLNKEYDKKFDFTWVCNFGFNDTFGLAVRKDLAEKYDLKTYSDLAKVSNKLNFGAEYDFFERVDGYEALCKEYGFDFKKTTDLDIGLKYKAINNKKVDVMDIFTTDGQLSVSDVVVLKDDKNFFSSAMCMMVIRNEILNEYPEIKTALAKLEGVLDDNKMAKMNYDVEGNGKDAKTVSHEFLVKNHILEDK</sequence>
<comment type="similarity">
    <text evidence="7">In the N-terminal section; belongs to the binding-protein-dependent transport system permease family.</text>
</comment>
<keyword evidence="2 8" id="KW-0813">Transport</keyword>
<keyword evidence="4 8" id="KW-1133">Transmembrane helix</keyword>
<evidence type="ECO:0000313" key="10">
    <source>
        <dbReference type="EMBL" id="RGD75482.1"/>
    </source>
</evidence>
<dbReference type="InterPro" id="IPR051204">
    <property type="entry name" value="ABC_transp_perm/SBD"/>
</dbReference>
<dbReference type="Pfam" id="PF04069">
    <property type="entry name" value="OpuAC"/>
    <property type="match status" value="1"/>
</dbReference>
<feature type="transmembrane region" description="Helical" evidence="8">
    <location>
        <begin position="25"/>
        <end position="44"/>
    </location>
</feature>
<keyword evidence="3 8" id="KW-0812">Transmembrane</keyword>
<dbReference type="PROSITE" id="PS50928">
    <property type="entry name" value="ABC_TM1"/>
    <property type="match status" value="1"/>
</dbReference>
<evidence type="ECO:0000256" key="1">
    <source>
        <dbReference type="ARBA" id="ARBA00004141"/>
    </source>
</evidence>
<dbReference type="CDD" id="cd13612">
    <property type="entry name" value="PBP2_ProWX"/>
    <property type="match status" value="1"/>
</dbReference>
<evidence type="ECO:0000256" key="2">
    <source>
        <dbReference type="ARBA" id="ARBA00022448"/>
    </source>
</evidence>
<dbReference type="InterPro" id="IPR000515">
    <property type="entry name" value="MetI-like"/>
</dbReference>
<dbReference type="RefSeq" id="WP_117531695.1">
    <property type="nucleotide sequence ID" value="NZ_QUSM01000002.1"/>
</dbReference>
<dbReference type="CDD" id="cd06261">
    <property type="entry name" value="TM_PBP2"/>
    <property type="match status" value="1"/>
</dbReference>
<reference evidence="10 11" key="1">
    <citation type="submission" date="2018-08" db="EMBL/GenBank/DDBJ databases">
        <title>A genome reference for cultivated species of the human gut microbiota.</title>
        <authorList>
            <person name="Zou Y."/>
            <person name="Xue W."/>
            <person name="Luo G."/>
        </authorList>
    </citation>
    <scope>NUCLEOTIDE SEQUENCE [LARGE SCALE GENOMIC DNA]</scope>
    <source>
        <strain evidence="10 11">AM25-6</strain>
    </source>
</reference>
<gene>
    <name evidence="10" type="ORF">DW687_03925</name>
</gene>
<evidence type="ECO:0000256" key="6">
    <source>
        <dbReference type="ARBA" id="ARBA00035642"/>
    </source>
</evidence>
<protein>
    <submittedName>
        <fullName evidence="10">ABC transporter permease subunit</fullName>
    </submittedName>
</protein>
<evidence type="ECO:0000256" key="7">
    <source>
        <dbReference type="ARBA" id="ARBA00035652"/>
    </source>
</evidence>
<dbReference type="FunFam" id="1.10.3720.10:FF:000001">
    <property type="entry name" value="Glycine betaine ABC transporter, permease"/>
    <property type="match status" value="1"/>
</dbReference>
<dbReference type="InterPro" id="IPR035906">
    <property type="entry name" value="MetI-like_sf"/>
</dbReference>